<protein>
    <recommendedName>
        <fullName evidence="5">MYND-type domain-containing protein</fullName>
    </recommendedName>
</protein>
<evidence type="ECO:0000259" key="5">
    <source>
        <dbReference type="PROSITE" id="PS50865"/>
    </source>
</evidence>
<feature type="domain" description="MYND-type" evidence="5">
    <location>
        <begin position="209"/>
        <end position="245"/>
    </location>
</feature>
<keyword evidence="1" id="KW-0479">Metal-binding</keyword>
<dbReference type="InterPro" id="IPR002893">
    <property type="entry name" value="Znf_MYND"/>
</dbReference>
<keyword evidence="3" id="KW-0862">Zinc</keyword>
<keyword evidence="7" id="KW-1185">Reference proteome</keyword>
<evidence type="ECO:0000313" key="7">
    <source>
        <dbReference type="Proteomes" id="UP000095751"/>
    </source>
</evidence>
<dbReference type="EMBL" id="KV784394">
    <property type="protein sequence ID" value="OEU06883.1"/>
    <property type="molecule type" value="Genomic_DNA"/>
</dbReference>
<evidence type="ECO:0000313" key="6">
    <source>
        <dbReference type="EMBL" id="OEU06883.1"/>
    </source>
</evidence>
<accession>A0A1E7EMS9</accession>
<evidence type="ECO:0000256" key="3">
    <source>
        <dbReference type="ARBA" id="ARBA00022833"/>
    </source>
</evidence>
<evidence type="ECO:0000256" key="1">
    <source>
        <dbReference type="ARBA" id="ARBA00022723"/>
    </source>
</evidence>
<dbReference type="PROSITE" id="PS50865">
    <property type="entry name" value="ZF_MYND_2"/>
    <property type="match status" value="1"/>
</dbReference>
<dbReference type="InParanoid" id="A0A1E7EMS9"/>
<dbReference type="SUPFAM" id="SSF144232">
    <property type="entry name" value="HIT/MYND zinc finger-like"/>
    <property type="match status" value="1"/>
</dbReference>
<name>A0A1E7EMS9_9STRA</name>
<dbReference type="OrthoDB" id="432970at2759"/>
<keyword evidence="2 4" id="KW-0863">Zinc-finger</keyword>
<dbReference type="GO" id="GO:0008270">
    <property type="term" value="F:zinc ion binding"/>
    <property type="evidence" value="ECO:0007669"/>
    <property type="project" value="UniProtKB-KW"/>
</dbReference>
<gene>
    <name evidence="6" type="ORF">FRACYDRAFT_252513</name>
</gene>
<dbReference type="Proteomes" id="UP000095751">
    <property type="component" value="Unassembled WGS sequence"/>
</dbReference>
<reference evidence="6 7" key="1">
    <citation type="submission" date="2016-09" db="EMBL/GenBank/DDBJ databases">
        <title>Extensive genetic diversity and differential bi-allelic expression allows diatom success in the polar Southern Ocean.</title>
        <authorList>
            <consortium name="DOE Joint Genome Institute"/>
            <person name="Mock T."/>
            <person name="Otillar R.P."/>
            <person name="Strauss J."/>
            <person name="Dupont C."/>
            <person name="Frickenhaus S."/>
            <person name="Maumus F."/>
            <person name="Mcmullan M."/>
            <person name="Sanges R."/>
            <person name="Schmutz J."/>
            <person name="Toseland A."/>
            <person name="Valas R."/>
            <person name="Veluchamy A."/>
            <person name="Ward B.J."/>
            <person name="Allen A."/>
            <person name="Barry K."/>
            <person name="Falciatore A."/>
            <person name="Ferrante M."/>
            <person name="Fortunato A.E."/>
            <person name="Gloeckner G."/>
            <person name="Gruber A."/>
            <person name="Hipkin R."/>
            <person name="Janech M."/>
            <person name="Kroth P."/>
            <person name="Leese F."/>
            <person name="Lindquist E."/>
            <person name="Lyon B.R."/>
            <person name="Martin J."/>
            <person name="Mayer C."/>
            <person name="Parker M."/>
            <person name="Quesneville H."/>
            <person name="Raymond J."/>
            <person name="Uhlig C."/>
            <person name="Valentin K.U."/>
            <person name="Worden A.Z."/>
            <person name="Armbrust E.V."/>
            <person name="Bowler C."/>
            <person name="Green B."/>
            <person name="Moulton V."/>
            <person name="Van Oosterhout C."/>
            <person name="Grigoriev I."/>
        </authorList>
    </citation>
    <scope>NUCLEOTIDE SEQUENCE [LARGE SCALE GENOMIC DNA]</scope>
    <source>
        <strain evidence="6 7">CCMP1102</strain>
    </source>
</reference>
<dbReference type="KEGG" id="fcy:FRACYDRAFT_252513"/>
<dbReference type="Pfam" id="PF01753">
    <property type="entry name" value="zf-MYND"/>
    <property type="match status" value="1"/>
</dbReference>
<evidence type="ECO:0000256" key="2">
    <source>
        <dbReference type="ARBA" id="ARBA00022771"/>
    </source>
</evidence>
<sequence length="385" mass="43763">MSDEKVCISCKKKCTKGNFSKRQWRLKDPSCLSCSELKCNTSAIQQAKIACIQCMKNFDRKGFSKLQLRQPKPLCRFCEEFTKISEDMSRQCHDCKVILPRIQFDIKQWGRSDKALCHCCRELLQKKVLDSIGDPNTEHKVLSDGTCVCVAHSLECCDICLMDFTLPNQFALKRKALGRDLTDDENKKIIKATQKDMRINKKICIMDGQSMCPRSGRKLRCACDEVTYCSLACQKHHWTIHKMTCKSKAKKDKQNKVSKAAAPTAQLAHGLTEEQLDYIFEEAFLAENNGGEHSIAECAWQLGVHPALIMGGSIQITAGSNKFIKGDVAKICRDVGHEWDGSPRFGMSAYKQQKTYVDWIAKAQQGKSQREKDFERDFELDMRGM</sequence>
<proteinExistence type="predicted"/>
<dbReference type="Gene3D" id="6.10.140.2220">
    <property type="match status" value="1"/>
</dbReference>
<organism evidence="6 7">
    <name type="scientific">Fragilariopsis cylindrus CCMP1102</name>
    <dbReference type="NCBI Taxonomy" id="635003"/>
    <lineage>
        <taxon>Eukaryota</taxon>
        <taxon>Sar</taxon>
        <taxon>Stramenopiles</taxon>
        <taxon>Ochrophyta</taxon>
        <taxon>Bacillariophyta</taxon>
        <taxon>Bacillariophyceae</taxon>
        <taxon>Bacillariophycidae</taxon>
        <taxon>Bacillariales</taxon>
        <taxon>Bacillariaceae</taxon>
        <taxon>Fragilariopsis</taxon>
    </lineage>
</organism>
<evidence type="ECO:0000256" key="4">
    <source>
        <dbReference type="PROSITE-ProRule" id="PRU00134"/>
    </source>
</evidence>
<dbReference type="AlphaFoldDB" id="A0A1E7EMS9"/>